<organism evidence="1 2">
    <name type="scientific">Nitrospira defluvii</name>
    <dbReference type="NCBI Taxonomy" id="330214"/>
    <lineage>
        <taxon>Bacteria</taxon>
        <taxon>Pseudomonadati</taxon>
        <taxon>Nitrospirota</taxon>
        <taxon>Nitrospiria</taxon>
        <taxon>Nitrospirales</taxon>
        <taxon>Nitrospiraceae</taxon>
        <taxon>Nitrospira</taxon>
    </lineage>
</organism>
<keyword evidence="2" id="KW-1185">Reference proteome</keyword>
<proteinExistence type="predicted"/>
<name>D8PGG7_9BACT</name>
<protein>
    <submittedName>
        <fullName evidence="1">Uncharacterized protein</fullName>
    </submittedName>
</protein>
<evidence type="ECO:0000313" key="2">
    <source>
        <dbReference type="Proteomes" id="UP000001660"/>
    </source>
</evidence>
<evidence type="ECO:0000313" key="1">
    <source>
        <dbReference type="EMBL" id="CBK42354.1"/>
    </source>
</evidence>
<reference evidence="1 2" key="1">
    <citation type="journal article" date="2010" name="Proc. Natl. Acad. Sci. U.S.A.">
        <title>A Nitrospira metagenome illuminates the physiology and evolution of globally important nitrite-oxidizing bacteria.</title>
        <authorList>
            <person name="Lucker S."/>
            <person name="Wagner M."/>
            <person name="Maixner F."/>
            <person name="Pelletier E."/>
            <person name="Koch H."/>
            <person name="Vacherie B."/>
            <person name="Rattei T."/>
            <person name="Sinninghe Damste J."/>
            <person name="Spieck E."/>
            <person name="Le Paslier D."/>
            <person name="Daims H."/>
        </authorList>
    </citation>
    <scope>NUCLEOTIDE SEQUENCE [LARGE SCALE GENOMIC DNA]</scope>
</reference>
<dbReference type="EMBL" id="FP929003">
    <property type="protein sequence ID" value="CBK42354.1"/>
    <property type="molecule type" value="Genomic_DNA"/>
</dbReference>
<sequence>MIPSKQAQRQVLSEQWIDRSGLT</sequence>
<accession>D8PGG7</accession>
<dbReference type="AlphaFoldDB" id="D8PGG7"/>
<gene>
    <name evidence="1" type="ORF">NIDE2648</name>
</gene>
<dbReference type="KEGG" id="nde:NIDE2648"/>
<dbReference type="HOGENOM" id="CLU_3422797_0_0_0"/>
<dbReference type="Proteomes" id="UP000001660">
    <property type="component" value="Chromosome"/>
</dbReference>